<gene>
    <name evidence="1" type="ORF">ARMGADRAFT_456932</name>
</gene>
<proteinExistence type="predicted"/>
<keyword evidence="2" id="KW-1185">Reference proteome</keyword>
<evidence type="ECO:0000313" key="1">
    <source>
        <dbReference type="EMBL" id="PBK87499.1"/>
    </source>
</evidence>
<sequence length="164" mass="18814">MAFRAHGSKSRTMPLGVSRMWLPESTRQNSASLFSHLHFYATRTSLSRYFPYAMLPVRLDYQNAGNTLTRRGIEGIRPLCTVLCGTLTWRQRERRHRSDICRDILGGKRLATTTMGDGERYNSSLAVVLRRERGCECHMPGLDIPWLYSCTCMLSLSRMSHILL</sequence>
<dbReference type="EMBL" id="KZ293678">
    <property type="protein sequence ID" value="PBK87499.1"/>
    <property type="molecule type" value="Genomic_DNA"/>
</dbReference>
<evidence type="ECO:0000313" key="2">
    <source>
        <dbReference type="Proteomes" id="UP000217790"/>
    </source>
</evidence>
<organism evidence="1 2">
    <name type="scientific">Armillaria gallica</name>
    <name type="common">Bulbous honey fungus</name>
    <name type="synonym">Armillaria bulbosa</name>
    <dbReference type="NCBI Taxonomy" id="47427"/>
    <lineage>
        <taxon>Eukaryota</taxon>
        <taxon>Fungi</taxon>
        <taxon>Dikarya</taxon>
        <taxon>Basidiomycota</taxon>
        <taxon>Agaricomycotina</taxon>
        <taxon>Agaricomycetes</taxon>
        <taxon>Agaricomycetidae</taxon>
        <taxon>Agaricales</taxon>
        <taxon>Marasmiineae</taxon>
        <taxon>Physalacriaceae</taxon>
        <taxon>Armillaria</taxon>
    </lineage>
</organism>
<dbReference type="InParanoid" id="A0A2H3CWU2"/>
<dbReference type="Proteomes" id="UP000217790">
    <property type="component" value="Unassembled WGS sequence"/>
</dbReference>
<name>A0A2H3CWU2_ARMGA</name>
<protein>
    <submittedName>
        <fullName evidence="1">Uncharacterized protein</fullName>
    </submittedName>
</protein>
<reference evidence="2" key="1">
    <citation type="journal article" date="2017" name="Nat. Ecol. Evol.">
        <title>Genome expansion and lineage-specific genetic innovations in the forest pathogenic fungi Armillaria.</title>
        <authorList>
            <person name="Sipos G."/>
            <person name="Prasanna A.N."/>
            <person name="Walter M.C."/>
            <person name="O'Connor E."/>
            <person name="Balint B."/>
            <person name="Krizsan K."/>
            <person name="Kiss B."/>
            <person name="Hess J."/>
            <person name="Varga T."/>
            <person name="Slot J."/>
            <person name="Riley R."/>
            <person name="Boka B."/>
            <person name="Rigling D."/>
            <person name="Barry K."/>
            <person name="Lee J."/>
            <person name="Mihaltcheva S."/>
            <person name="LaButti K."/>
            <person name="Lipzen A."/>
            <person name="Waldron R."/>
            <person name="Moloney N.M."/>
            <person name="Sperisen C."/>
            <person name="Kredics L."/>
            <person name="Vagvoelgyi C."/>
            <person name="Patrignani A."/>
            <person name="Fitzpatrick D."/>
            <person name="Nagy I."/>
            <person name="Doyle S."/>
            <person name="Anderson J.B."/>
            <person name="Grigoriev I.V."/>
            <person name="Gueldener U."/>
            <person name="Muensterkoetter M."/>
            <person name="Nagy L.G."/>
        </authorList>
    </citation>
    <scope>NUCLEOTIDE SEQUENCE [LARGE SCALE GENOMIC DNA]</scope>
    <source>
        <strain evidence="2">Ar21-2</strain>
    </source>
</reference>
<dbReference type="AlphaFoldDB" id="A0A2H3CWU2"/>
<accession>A0A2H3CWU2</accession>